<gene>
    <name evidence="1" type="ORF">FHR33_010023</name>
</gene>
<dbReference type="RefSeq" id="WP_183663092.1">
    <property type="nucleotide sequence ID" value="NZ_BAAAXX010000004.1"/>
</dbReference>
<dbReference type="AlphaFoldDB" id="A0A7W5VKK9"/>
<dbReference type="EMBL" id="JACIBV010000003">
    <property type="protein sequence ID" value="MBB3734070.1"/>
    <property type="molecule type" value="Genomic_DNA"/>
</dbReference>
<accession>A0A7W5VKK9</accession>
<protein>
    <submittedName>
        <fullName evidence="1">Uncharacterized protein</fullName>
    </submittedName>
</protein>
<organism evidence="1 2">
    <name type="scientific">Nonomuraea dietziae</name>
    <dbReference type="NCBI Taxonomy" id="65515"/>
    <lineage>
        <taxon>Bacteria</taxon>
        <taxon>Bacillati</taxon>
        <taxon>Actinomycetota</taxon>
        <taxon>Actinomycetes</taxon>
        <taxon>Streptosporangiales</taxon>
        <taxon>Streptosporangiaceae</taxon>
        <taxon>Nonomuraea</taxon>
    </lineage>
</organism>
<name>A0A7W5VKK9_9ACTN</name>
<reference evidence="1 2" key="1">
    <citation type="submission" date="2020-08" db="EMBL/GenBank/DDBJ databases">
        <title>Sequencing the genomes of 1000 actinobacteria strains.</title>
        <authorList>
            <person name="Klenk H.-P."/>
        </authorList>
    </citation>
    <scope>NUCLEOTIDE SEQUENCE [LARGE SCALE GENOMIC DNA]</scope>
    <source>
        <strain evidence="1 2">DSM 44320</strain>
    </source>
</reference>
<dbReference type="Pfam" id="PF25735">
    <property type="entry name" value="Phage_L5_gp82"/>
    <property type="match status" value="1"/>
</dbReference>
<evidence type="ECO:0000313" key="2">
    <source>
        <dbReference type="Proteomes" id="UP000579945"/>
    </source>
</evidence>
<evidence type="ECO:0000313" key="1">
    <source>
        <dbReference type="EMBL" id="MBB3734070.1"/>
    </source>
</evidence>
<dbReference type="InterPro" id="IPR058002">
    <property type="entry name" value="Gp82"/>
</dbReference>
<dbReference type="Proteomes" id="UP000579945">
    <property type="component" value="Unassembled WGS sequence"/>
</dbReference>
<comment type="caution">
    <text evidence="1">The sequence shown here is derived from an EMBL/GenBank/DDBJ whole genome shotgun (WGS) entry which is preliminary data.</text>
</comment>
<sequence length="98" mass="10526">MIANVPAIELVDVIFKVSEVGRARSHRLGHRTVHAWVLGTVTALPEAVVLDGLTQVTYNPAPERPATFTGPDGVPVRQAARVLFACAPDNPARGYAWV</sequence>
<dbReference type="GeneID" id="95395958"/>
<keyword evidence="2" id="KW-1185">Reference proteome</keyword>
<proteinExistence type="predicted"/>